<feature type="domain" description="Glycosyltransferase subfamily 4-like N-terminal" evidence="2">
    <location>
        <begin position="22"/>
        <end position="199"/>
    </location>
</feature>
<dbReference type="Pfam" id="PF00534">
    <property type="entry name" value="Glycos_transf_1"/>
    <property type="match status" value="1"/>
</dbReference>
<name>A0AAU7CSS3_9BACT</name>
<evidence type="ECO:0000259" key="2">
    <source>
        <dbReference type="Pfam" id="PF13579"/>
    </source>
</evidence>
<dbReference type="CDD" id="cd03794">
    <property type="entry name" value="GT4_WbuB-like"/>
    <property type="match status" value="1"/>
</dbReference>
<dbReference type="PANTHER" id="PTHR12526">
    <property type="entry name" value="GLYCOSYLTRANSFERASE"/>
    <property type="match status" value="1"/>
</dbReference>
<sequence length="427" mass="46968">MPQPGRLLFVNQYYWPDHASTAQHLADLVESLAAEGYECHVLCGQGGYKPGTPRPPAFEVHNGVQIHRVPTTSLGRRSTLTRMIDYLSFYARAVASGLTMPRFDVVVTLSTPPIIGLIGTLLRRFKGTRHVYWSMDLHPDASLALGRMSRRNPVVAGLAWLSDFVYRQADTVVVLGSYMADRIAAKRVHRDRLVTVPVWSRREEIYPMPRFGHPLRAELGLSDKFVAMYSGNLGLAHSFEEFLAAARRLRDRSDIVFLFVGAGPRLAEVRSAKETEGLENIQLLDYFPRERLHASLSIADVHLISMRREMTGIVVPGKLYGAMASGRPAIFVGPEHSESADTIRDAGCGMTIRLGDVDGLVDALTGLAADSDRADRMGQLARAAFLDSHEKATCCAQWNEVISDLLPTRRPAHAPLTVTAQVAGGSA</sequence>
<dbReference type="InterPro" id="IPR028098">
    <property type="entry name" value="Glyco_trans_4-like_N"/>
</dbReference>
<dbReference type="Pfam" id="PF13579">
    <property type="entry name" value="Glyco_trans_4_4"/>
    <property type="match status" value="1"/>
</dbReference>
<proteinExistence type="predicted"/>
<feature type="domain" description="Glycosyl transferase family 1" evidence="1">
    <location>
        <begin position="218"/>
        <end position="382"/>
    </location>
</feature>
<dbReference type="PANTHER" id="PTHR12526:SF630">
    <property type="entry name" value="GLYCOSYLTRANSFERASE"/>
    <property type="match status" value="1"/>
</dbReference>
<dbReference type="Gene3D" id="3.40.50.2000">
    <property type="entry name" value="Glycogen Phosphorylase B"/>
    <property type="match status" value="2"/>
</dbReference>
<dbReference type="GO" id="GO:0016757">
    <property type="term" value="F:glycosyltransferase activity"/>
    <property type="evidence" value="ECO:0007669"/>
    <property type="project" value="InterPro"/>
</dbReference>
<dbReference type="SUPFAM" id="SSF53756">
    <property type="entry name" value="UDP-Glycosyltransferase/glycogen phosphorylase"/>
    <property type="match status" value="1"/>
</dbReference>
<evidence type="ECO:0000259" key="1">
    <source>
        <dbReference type="Pfam" id="PF00534"/>
    </source>
</evidence>
<accession>A0AAU7CSS3</accession>
<evidence type="ECO:0000313" key="3">
    <source>
        <dbReference type="EMBL" id="XBH08187.1"/>
    </source>
</evidence>
<gene>
    <name evidence="3" type="ORF">V5E97_19745</name>
</gene>
<dbReference type="RefSeq" id="WP_406701023.1">
    <property type="nucleotide sequence ID" value="NZ_CP155447.1"/>
</dbReference>
<reference evidence="3" key="1">
    <citation type="submission" date="2024-05" db="EMBL/GenBank/DDBJ databases">
        <title>Planctomycetes of the genus Singulisphaera possess chitinolytic capabilities.</title>
        <authorList>
            <person name="Ivanova A."/>
        </authorList>
    </citation>
    <scope>NUCLEOTIDE SEQUENCE</scope>
    <source>
        <strain evidence="3">Ch08T</strain>
    </source>
</reference>
<protein>
    <submittedName>
        <fullName evidence="3">Glycosyltransferase family 4 protein</fullName>
    </submittedName>
</protein>
<dbReference type="EMBL" id="CP155447">
    <property type="protein sequence ID" value="XBH08187.1"/>
    <property type="molecule type" value="Genomic_DNA"/>
</dbReference>
<organism evidence="3">
    <name type="scientific">Singulisphaera sp. Ch08</name>
    <dbReference type="NCBI Taxonomy" id="3120278"/>
    <lineage>
        <taxon>Bacteria</taxon>
        <taxon>Pseudomonadati</taxon>
        <taxon>Planctomycetota</taxon>
        <taxon>Planctomycetia</taxon>
        <taxon>Isosphaerales</taxon>
        <taxon>Isosphaeraceae</taxon>
        <taxon>Singulisphaera</taxon>
    </lineage>
</organism>
<dbReference type="AlphaFoldDB" id="A0AAU7CSS3"/>
<dbReference type="InterPro" id="IPR001296">
    <property type="entry name" value="Glyco_trans_1"/>
</dbReference>